<accession>A0AAD5JTY5</accession>
<dbReference type="AlphaFoldDB" id="A0AAD5JTY5"/>
<reference evidence="3" key="2">
    <citation type="submission" date="2023-02" db="EMBL/GenBank/DDBJ databases">
        <authorList>
            <consortium name="DOE Joint Genome Institute"/>
            <person name="Mondo S.J."/>
            <person name="Chang Y."/>
            <person name="Wang Y."/>
            <person name="Ahrendt S."/>
            <person name="Andreopoulos W."/>
            <person name="Barry K."/>
            <person name="Beard J."/>
            <person name="Benny G.L."/>
            <person name="Blankenship S."/>
            <person name="Bonito G."/>
            <person name="Cuomo C."/>
            <person name="Desiro A."/>
            <person name="Gervers K.A."/>
            <person name="Hundley H."/>
            <person name="Kuo A."/>
            <person name="LaButti K."/>
            <person name="Lang B.F."/>
            <person name="Lipzen A."/>
            <person name="O'Donnell K."/>
            <person name="Pangilinan J."/>
            <person name="Reynolds N."/>
            <person name="Sandor L."/>
            <person name="Smith M.W."/>
            <person name="Tsang A."/>
            <person name="Grigoriev I.V."/>
            <person name="Stajich J.E."/>
            <person name="Spatafora J.W."/>
        </authorList>
    </citation>
    <scope>NUCLEOTIDE SEQUENCE</scope>
    <source>
        <strain evidence="3">RSA 2281</strain>
    </source>
</reference>
<proteinExistence type="predicted"/>
<reference evidence="3" key="1">
    <citation type="journal article" date="2022" name="IScience">
        <title>Evolution of zygomycete secretomes and the origins of terrestrial fungal ecologies.</title>
        <authorList>
            <person name="Chang Y."/>
            <person name="Wang Y."/>
            <person name="Mondo S."/>
            <person name="Ahrendt S."/>
            <person name="Andreopoulos W."/>
            <person name="Barry K."/>
            <person name="Beard J."/>
            <person name="Benny G.L."/>
            <person name="Blankenship S."/>
            <person name="Bonito G."/>
            <person name="Cuomo C."/>
            <person name="Desiro A."/>
            <person name="Gervers K.A."/>
            <person name="Hundley H."/>
            <person name="Kuo A."/>
            <person name="LaButti K."/>
            <person name="Lang B.F."/>
            <person name="Lipzen A."/>
            <person name="O'Donnell K."/>
            <person name="Pangilinan J."/>
            <person name="Reynolds N."/>
            <person name="Sandor L."/>
            <person name="Smith M.E."/>
            <person name="Tsang A."/>
            <person name="Grigoriev I.V."/>
            <person name="Stajich J.E."/>
            <person name="Spatafora J.W."/>
        </authorList>
    </citation>
    <scope>NUCLEOTIDE SEQUENCE</scope>
    <source>
        <strain evidence="3">RSA 2281</strain>
    </source>
</reference>
<name>A0AAD5JTY5_9FUNG</name>
<evidence type="ECO:0000313" key="3">
    <source>
        <dbReference type="EMBL" id="KAI9254001.1"/>
    </source>
</evidence>
<keyword evidence="4" id="KW-1185">Reference proteome</keyword>
<feature type="transmembrane region" description="Helical" evidence="1">
    <location>
        <begin position="46"/>
        <end position="63"/>
    </location>
</feature>
<evidence type="ECO:0000259" key="2">
    <source>
        <dbReference type="PROSITE" id="PS50013"/>
    </source>
</evidence>
<feature type="transmembrane region" description="Helical" evidence="1">
    <location>
        <begin position="69"/>
        <end position="91"/>
    </location>
</feature>
<dbReference type="InterPro" id="IPR016197">
    <property type="entry name" value="Chromo-like_dom_sf"/>
</dbReference>
<evidence type="ECO:0000256" key="1">
    <source>
        <dbReference type="SAM" id="Phobius"/>
    </source>
</evidence>
<dbReference type="SUPFAM" id="SSF54160">
    <property type="entry name" value="Chromo domain-like"/>
    <property type="match status" value="1"/>
</dbReference>
<protein>
    <recommendedName>
        <fullName evidence="2">Chromo domain-containing protein</fullName>
    </recommendedName>
</protein>
<comment type="caution">
    <text evidence="3">The sequence shown here is derived from an EMBL/GenBank/DDBJ whole genome shotgun (WGS) entry which is preliminary data.</text>
</comment>
<dbReference type="InterPro" id="IPR000953">
    <property type="entry name" value="Chromo/chromo_shadow_dom"/>
</dbReference>
<evidence type="ECO:0000313" key="4">
    <source>
        <dbReference type="Proteomes" id="UP001209540"/>
    </source>
</evidence>
<organism evidence="3 4">
    <name type="scientific">Phascolomyces articulosus</name>
    <dbReference type="NCBI Taxonomy" id="60185"/>
    <lineage>
        <taxon>Eukaryota</taxon>
        <taxon>Fungi</taxon>
        <taxon>Fungi incertae sedis</taxon>
        <taxon>Mucoromycota</taxon>
        <taxon>Mucoromycotina</taxon>
        <taxon>Mucoromycetes</taxon>
        <taxon>Mucorales</taxon>
        <taxon>Lichtheimiaceae</taxon>
        <taxon>Phascolomyces</taxon>
    </lineage>
</organism>
<keyword evidence="1" id="KW-1133">Transmembrane helix</keyword>
<dbReference type="EMBL" id="JAIXMP010000025">
    <property type="protein sequence ID" value="KAI9254001.1"/>
    <property type="molecule type" value="Genomic_DNA"/>
</dbReference>
<feature type="domain" description="Chromo" evidence="2">
    <location>
        <begin position="18"/>
        <end position="44"/>
    </location>
</feature>
<dbReference type="CDD" id="cd00024">
    <property type="entry name" value="CD_CSD"/>
    <property type="match status" value="1"/>
</dbReference>
<keyword evidence="1" id="KW-0472">Membrane</keyword>
<dbReference type="PROSITE" id="PS50013">
    <property type="entry name" value="CHROMO_2"/>
    <property type="match status" value="1"/>
</dbReference>
<gene>
    <name evidence="3" type="ORF">BDA99DRAFT_169034</name>
</gene>
<keyword evidence="1" id="KW-0812">Transmembrane</keyword>
<dbReference type="Proteomes" id="UP001209540">
    <property type="component" value="Unassembled WGS sequence"/>
</dbReference>
<sequence length="93" mass="11340">MNNLEEDDSSSIGDENLFEVEKILAMKEEFGMRRYLIKWKHYDDRYIYFFILRLVFFPLLFSFPTLNFFNFFFSFILVKIVGNLKIILVVLNY</sequence>
<dbReference type="Gene3D" id="2.40.50.40">
    <property type="match status" value="1"/>
</dbReference>